<feature type="coiled-coil region" evidence="1">
    <location>
        <begin position="36"/>
        <end position="63"/>
    </location>
</feature>
<organism evidence="3 4">
    <name type="scientific">Microthlaspi erraticum</name>
    <dbReference type="NCBI Taxonomy" id="1685480"/>
    <lineage>
        <taxon>Eukaryota</taxon>
        <taxon>Viridiplantae</taxon>
        <taxon>Streptophyta</taxon>
        <taxon>Embryophyta</taxon>
        <taxon>Tracheophyta</taxon>
        <taxon>Spermatophyta</taxon>
        <taxon>Magnoliopsida</taxon>
        <taxon>eudicotyledons</taxon>
        <taxon>Gunneridae</taxon>
        <taxon>Pentapetalae</taxon>
        <taxon>rosids</taxon>
        <taxon>malvids</taxon>
        <taxon>Brassicales</taxon>
        <taxon>Brassicaceae</taxon>
        <taxon>Coluteocarpeae</taxon>
        <taxon>Microthlaspi</taxon>
    </lineage>
</organism>
<protein>
    <recommendedName>
        <fullName evidence="5">Transmembrane protein</fullName>
    </recommendedName>
</protein>
<evidence type="ECO:0000256" key="1">
    <source>
        <dbReference type="SAM" id="Coils"/>
    </source>
</evidence>
<gene>
    <name evidence="3" type="ORF">MERR_LOCUS44567</name>
</gene>
<keyword evidence="4" id="KW-1185">Reference proteome</keyword>
<feature type="transmembrane region" description="Helical" evidence="2">
    <location>
        <begin position="87"/>
        <end position="109"/>
    </location>
</feature>
<reference evidence="3" key="1">
    <citation type="submission" date="2020-01" db="EMBL/GenBank/DDBJ databases">
        <authorList>
            <person name="Mishra B."/>
        </authorList>
    </citation>
    <scope>NUCLEOTIDE SEQUENCE [LARGE SCALE GENOMIC DNA]</scope>
</reference>
<dbReference type="AlphaFoldDB" id="A0A6D2KVS7"/>
<keyword evidence="1" id="KW-0175">Coiled coil</keyword>
<accession>A0A6D2KVS7</accession>
<evidence type="ECO:0000313" key="3">
    <source>
        <dbReference type="EMBL" id="CAA7057331.1"/>
    </source>
</evidence>
<comment type="caution">
    <text evidence="3">The sequence shown here is derived from an EMBL/GenBank/DDBJ whole genome shotgun (WGS) entry which is preliminary data.</text>
</comment>
<sequence>MLVWENNPAADIKIGDKSVPPIVVLANDNHTFKWVDEAHLNEIEILKDKIARMEEKLEEATNEGKECDIIEIVEKAYRESSSNMKKMVIAVGVGCVFIVGLSRMGFTVFRRLKT</sequence>
<keyword evidence="2" id="KW-1133">Transmembrane helix</keyword>
<name>A0A6D2KVS7_9BRAS</name>
<keyword evidence="2" id="KW-0812">Transmembrane</keyword>
<dbReference type="EMBL" id="CACVBM020001684">
    <property type="protein sequence ID" value="CAA7057331.1"/>
    <property type="molecule type" value="Genomic_DNA"/>
</dbReference>
<evidence type="ECO:0008006" key="5">
    <source>
        <dbReference type="Google" id="ProtNLM"/>
    </source>
</evidence>
<keyword evidence="2" id="KW-0472">Membrane</keyword>
<proteinExistence type="predicted"/>
<evidence type="ECO:0000313" key="4">
    <source>
        <dbReference type="Proteomes" id="UP000467841"/>
    </source>
</evidence>
<evidence type="ECO:0000256" key="2">
    <source>
        <dbReference type="SAM" id="Phobius"/>
    </source>
</evidence>
<dbReference type="Proteomes" id="UP000467841">
    <property type="component" value="Unassembled WGS sequence"/>
</dbReference>